<feature type="domain" description="UvrD-like helicase C-terminal" evidence="5">
    <location>
        <begin position="99"/>
        <end position="170"/>
    </location>
</feature>
<dbReference type="InterPro" id="IPR014017">
    <property type="entry name" value="DNA_helicase_UvrD-like_C"/>
</dbReference>
<accession>A0ABW1FJ98</accession>
<evidence type="ECO:0000256" key="4">
    <source>
        <dbReference type="ARBA" id="ARBA00022840"/>
    </source>
</evidence>
<proteinExistence type="predicted"/>
<sequence length="204" mass="22710">MHGESFDNLDDGPDTLDGYRSVLTGQAPQYWRAPDWRTEMRAIATLLKERHERHGTPYEAMAVSVPEKAAVTQLAYTLACEPFRIPASEIGRDGPRQTGTVHIGTMHRFKGLEFQRVFLAGVSEGLVPHQRIEAFRLTGPDRYRQEEQRARSLLFVAATRARDELVVTWHGKASRFLPQNADRDAGRAASLLTDDGPPSGSNAA</sequence>
<dbReference type="InterPro" id="IPR027417">
    <property type="entry name" value="P-loop_NTPase"/>
</dbReference>
<evidence type="ECO:0000313" key="6">
    <source>
        <dbReference type="EMBL" id="MFC5892928.1"/>
    </source>
</evidence>
<keyword evidence="6" id="KW-0269">Exonuclease</keyword>
<comment type="caution">
    <text evidence="6">The sequence shown here is derived from an EMBL/GenBank/DDBJ whole genome shotgun (WGS) entry which is preliminary data.</text>
</comment>
<dbReference type="GO" id="GO:0004527">
    <property type="term" value="F:exonuclease activity"/>
    <property type="evidence" value="ECO:0007669"/>
    <property type="project" value="UniProtKB-KW"/>
</dbReference>
<dbReference type="SUPFAM" id="SSF52540">
    <property type="entry name" value="P-loop containing nucleoside triphosphate hydrolases"/>
    <property type="match status" value="1"/>
</dbReference>
<evidence type="ECO:0000256" key="2">
    <source>
        <dbReference type="ARBA" id="ARBA00022801"/>
    </source>
</evidence>
<evidence type="ECO:0000259" key="5">
    <source>
        <dbReference type="Pfam" id="PF13361"/>
    </source>
</evidence>
<evidence type="ECO:0000313" key="7">
    <source>
        <dbReference type="Proteomes" id="UP001596241"/>
    </source>
</evidence>
<gene>
    <name evidence="6" type="ORF">ACFP3M_08890</name>
</gene>
<reference evidence="7" key="1">
    <citation type="journal article" date="2019" name="Int. J. Syst. Evol. Microbiol.">
        <title>The Global Catalogue of Microorganisms (GCM) 10K type strain sequencing project: providing services to taxonomists for standard genome sequencing and annotation.</title>
        <authorList>
            <consortium name="The Broad Institute Genomics Platform"/>
            <consortium name="The Broad Institute Genome Sequencing Center for Infectious Disease"/>
            <person name="Wu L."/>
            <person name="Ma J."/>
        </authorList>
    </citation>
    <scope>NUCLEOTIDE SEQUENCE [LARGE SCALE GENOMIC DNA]</scope>
    <source>
        <strain evidence="7">CGMCC 1.15809</strain>
    </source>
</reference>
<keyword evidence="1" id="KW-0547">Nucleotide-binding</keyword>
<dbReference type="Proteomes" id="UP001596241">
    <property type="component" value="Unassembled WGS sequence"/>
</dbReference>
<dbReference type="InterPro" id="IPR000212">
    <property type="entry name" value="DNA_helicase_UvrD/REP"/>
</dbReference>
<keyword evidence="2" id="KW-0378">Hydrolase</keyword>
<dbReference type="Gene3D" id="3.40.50.300">
    <property type="entry name" value="P-loop containing nucleotide triphosphate hydrolases"/>
    <property type="match status" value="1"/>
</dbReference>
<dbReference type="Pfam" id="PF13361">
    <property type="entry name" value="UvrD_C"/>
    <property type="match status" value="1"/>
</dbReference>
<dbReference type="PANTHER" id="PTHR11070">
    <property type="entry name" value="UVRD / RECB / PCRA DNA HELICASE FAMILY MEMBER"/>
    <property type="match status" value="1"/>
</dbReference>
<organism evidence="6 7">
    <name type="scientific">Streptomyces ramulosus</name>
    <dbReference type="NCBI Taxonomy" id="47762"/>
    <lineage>
        <taxon>Bacteria</taxon>
        <taxon>Bacillati</taxon>
        <taxon>Actinomycetota</taxon>
        <taxon>Actinomycetes</taxon>
        <taxon>Kitasatosporales</taxon>
        <taxon>Streptomycetaceae</taxon>
        <taxon>Streptomyces</taxon>
    </lineage>
</organism>
<name>A0ABW1FJ98_9ACTN</name>
<keyword evidence="3" id="KW-0347">Helicase</keyword>
<keyword evidence="4" id="KW-0067">ATP-binding</keyword>
<dbReference type="EMBL" id="JBHSPW010000003">
    <property type="protein sequence ID" value="MFC5892928.1"/>
    <property type="molecule type" value="Genomic_DNA"/>
</dbReference>
<evidence type="ECO:0000256" key="3">
    <source>
        <dbReference type="ARBA" id="ARBA00022806"/>
    </source>
</evidence>
<dbReference type="RefSeq" id="WP_345086225.1">
    <property type="nucleotide sequence ID" value="NZ_BAAAWG010000010.1"/>
</dbReference>
<dbReference type="PANTHER" id="PTHR11070:SF2">
    <property type="entry name" value="ATP-DEPENDENT DNA HELICASE SRS2"/>
    <property type="match status" value="1"/>
</dbReference>
<keyword evidence="7" id="KW-1185">Reference proteome</keyword>
<evidence type="ECO:0000256" key="1">
    <source>
        <dbReference type="ARBA" id="ARBA00022741"/>
    </source>
</evidence>
<protein>
    <submittedName>
        <fullName evidence="6">3'-5' exonuclease</fullName>
    </submittedName>
</protein>
<keyword evidence="6" id="KW-0540">Nuclease</keyword>